<evidence type="ECO:0000313" key="2">
    <source>
        <dbReference type="Proteomes" id="UP001626550"/>
    </source>
</evidence>
<dbReference type="AlphaFoldDB" id="A0ABD2PWS8"/>
<sequence length="358" mass="41440">MGISTSTIARTTDNGSNFVIAFQEFGEPRPEDTLECVEISEMFEQESSFKNVRCLCHLNRNESFGRSEIANFEQCSSKIPQLGSSIKLLQHHLGRNARDKKPTLEAIKKGEYPEMERFYYEAYKNERPSTVEINTSIAKRTKAIFWHDPDLQYIFIRSQAMQEYSNHHLASLCIKMDTTFKFCADYVLTQLQVETLGGFPLCYFIHKKQLTHEFLLMFDLLFESNPTPFNGNVSPKFILTDDSRSERKAIQIAFRQATNILCQIHLKRNIKAYKVEKGKQRFFEKLANAVISVKSTDEAKFKLQELATSGIDGEGYKLFTNRLMKDSDAMLSAFRDHDCAARLHSTNRYFIIKCCYFF</sequence>
<gene>
    <name evidence="1" type="ORF">Ciccas_009528</name>
</gene>
<evidence type="ECO:0008006" key="3">
    <source>
        <dbReference type="Google" id="ProtNLM"/>
    </source>
</evidence>
<dbReference type="Proteomes" id="UP001626550">
    <property type="component" value="Unassembled WGS sequence"/>
</dbReference>
<proteinExistence type="predicted"/>
<comment type="caution">
    <text evidence="1">The sequence shown here is derived from an EMBL/GenBank/DDBJ whole genome shotgun (WGS) entry which is preliminary data.</text>
</comment>
<organism evidence="1 2">
    <name type="scientific">Cichlidogyrus casuarinus</name>
    <dbReference type="NCBI Taxonomy" id="1844966"/>
    <lineage>
        <taxon>Eukaryota</taxon>
        <taxon>Metazoa</taxon>
        <taxon>Spiralia</taxon>
        <taxon>Lophotrochozoa</taxon>
        <taxon>Platyhelminthes</taxon>
        <taxon>Monogenea</taxon>
        <taxon>Monopisthocotylea</taxon>
        <taxon>Dactylogyridea</taxon>
        <taxon>Ancyrocephalidae</taxon>
        <taxon>Cichlidogyrus</taxon>
    </lineage>
</organism>
<keyword evidence="2" id="KW-1185">Reference proteome</keyword>
<accession>A0ABD2PWS8</accession>
<protein>
    <recommendedName>
        <fullName evidence="3">MULE transposase domain-containing protein</fullName>
    </recommendedName>
</protein>
<reference evidence="1 2" key="1">
    <citation type="submission" date="2024-11" db="EMBL/GenBank/DDBJ databases">
        <title>Adaptive evolution of stress response genes in parasites aligns with host niche diversity.</title>
        <authorList>
            <person name="Hahn C."/>
            <person name="Resl P."/>
        </authorList>
    </citation>
    <scope>NUCLEOTIDE SEQUENCE [LARGE SCALE GENOMIC DNA]</scope>
    <source>
        <strain evidence="1">EGGRZ-B1_66</strain>
        <tissue evidence="1">Body</tissue>
    </source>
</reference>
<dbReference type="EMBL" id="JBJKFK010001971">
    <property type="protein sequence ID" value="KAL3311885.1"/>
    <property type="molecule type" value="Genomic_DNA"/>
</dbReference>
<evidence type="ECO:0000313" key="1">
    <source>
        <dbReference type="EMBL" id="KAL3311885.1"/>
    </source>
</evidence>
<name>A0ABD2PWS8_9PLAT</name>